<organism evidence="1 2">
    <name type="scientific">Brachionus plicatilis</name>
    <name type="common">Marine rotifer</name>
    <name type="synonym">Brachionus muelleri</name>
    <dbReference type="NCBI Taxonomy" id="10195"/>
    <lineage>
        <taxon>Eukaryota</taxon>
        <taxon>Metazoa</taxon>
        <taxon>Spiralia</taxon>
        <taxon>Gnathifera</taxon>
        <taxon>Rotifera</taxon>
        <taxon>Eurotatoria</taxon>
        <taxon>Monogononta</taxon>
        <taxon>Pseudotrocha</taxon>
        <taxon>Ploima</taxon>
        <taxon>Brachionidae</taxon>
        <taxon>Brachionus</taxon>
    </lineage>
</organism>
<dbReference type="EMBL" id="REGN01000059">
    <property type="protein sequence ID" value="RNA44796.1"/>
    <property type="molecule type" value="Genomic_DNA"/>
</dbReference>
<protein>
    <submittedName>
        <fullName evidence="1">Uncharacterized protein</fullName>
    </submittedName>
</protein>
<evidence type="ECO:0000313" key="1">
    <source>
        <dbReference type="EMBL" id="RNA44796.1"/>
    </source>
</evidence>
<proteinExistence type="predicted"/>
<name>A0A3M7T9N7_BRAPC</name>
<dbReference type="AlphaFoldDB" id="A0A3M7T9N7"/>
<accession>A0A3M7T9N7</accession>
<dbReference type="Proteomes" id="UP000276133">
    <property type="component" value="Unassembled WGS sequence"/>
</dbReference>
<sequence>MKINLKKTPFKMAESSGLFCNGLTEDQLKLLQRFHPNFKTNHNFEKDDINVLNDTNDLNTNIVI</sequence>
<reference evidence="1 2" key="1">
    <citation type="journal article" date="2018" name="Sci. Rep.">
        <title>Genomic signatures of local adaptation to the degree of environmental predictability in rotifers.</title>
        <authorList>
            <person name="Franch-Gras L."/>
            <person name="Hahn C."/>
            <person name="Garcia-Roger E.M."/>
            <person name="Carmona M.J."/>
            <person name="Serra M."/>
            <person name="Gomez A."/>
        </authorList>
    </citation>
    <scope>NUCLEOTIDE SEQUENCE [LARGE SCALE GENOMIC DNA]</scope>
    <source>
        <strain evidence="1">HYR1</strain>
    </source>
</reference>
<gene>
    <name evidence="1" type="ORF">BpHYR1_005877</name>
</gene>
<keyword evidence="2" id="KW-1185">Reference proteome</keyword>
<evidence type="ECO:0000313" key="2">
    <source>
        <dbReference type="Proteomes" id="UP000276133"/>
    </source>
</evidence>
<comment type="caution">
    <text evidence="1">The sequence shown here is derived from an EMBL/GenBank/DDBJ whole genome shotgun (WGS) entry which is preliminary data.</text>
</comment>